<feature type="transmembrane region" description="Helical" evidence="1">
    <location>
        <begin position="48"/>
        <end position="64"/>
    </location>
</feature>
<dbReference type="InterPro" id="IPR056677">
    <property type="entry name" value="DUF7775"/>
</dbReference>
<dbReference type="PANTHER" id="PTHR41152:SF8">
    <property type="entry name" value="AT26438P-RELATED"/>
    <property type="match status" value="1"/>
</dbReference>
<evidence type="ECO:0000256" key="1">
    <source>
        <dbReference type="SAM" id="Phobius"/>
    </source>
</evidence>
<keyword evidence="1" id="KW-0812">Transmembrane</keyword>
<evidence type="ECO:0000313" key="3">
    <source>
        <dbReference type="EMBL" id="EDW67096.2"/>
    </source>
</evidence>
<dbReference type="OrthoDB" id="7789408at2759"/>
<keyword evidence="1" id="KW-1133">Transmembrane helix</keyword>
<accession>B4LZ89</accession>
<sequence length="203" mass="23995">MRPILFQFYTIEILLNMILMFCHIHGFLKQSLDFLPLWSHICHYFSSAAFYIFSVLTIFASINICTGHRFSVFEEIVRTMIGFLLYIFISLMILENAERDFHLFHTRGENRLEVEKPLHPVFSYMRVQALCALFCGVIYLLHGVIVIDVLMSTEQRHDENESNEGEAGSKIPVRLYVLGEMVQSRLQRYKWFNDFRRGEDMHI</sequence>
<name>B4LZ89_DROVI</name>
<protein>
    <recommendedName>
        <fullName evidence="2">DUF7775 domain-containing protein</fullName>
    </recommendedName>
</protein>
<dbReference type="AlphaFoldDB" id="B4LZ89"/>
<keyword evidence="1" id="KW-0472">Membrane</keyword>
<proteinExistence type="predicted"/>
<dbReference type="EMBL" id="CH940650">
    <property type="protein sequence ID" value="EDW67096.2"/>
    <property type="molecule type" value="Genomic_DNA"/>
</dbReference>
<dbReference type="PANTHER" id="PTHR41152">
    <property type="entry name" value="AT26438P-RELATED"/>
    <property type="match status" value="1"/>
</dbReference>
<reference evidence="3 4" key="1">
    <citation type="journal article" date="2007" name="Nature">
        <title>Evolution of genes and genomes on the Drosophila phylogeny.</title>
        <authorList>
            <consortium name="Drosophila 12 Genomes Consortium"/>
            <person name="Clark A.G."/>
            <person name="Eisen M.B."/>
            <person name="Smith D.R."/>
            <person name="Bergman C.M."/>
            <person name="Oliver B."/>
            <person name="Markow T.A."/>
            <person name="Kaufman T.C."/>
            <person name="Kellis M."/>
            <person name="Gelbart W."/>
            <person name="Iyer V.N."/>
            <person name="Pollard D.A."/>
            <person name="Sackton T.B."/>
            <person name="Larracuente A.M."/>
            <person name="Singh N.D."/>
            <person name="Abad J.P."/>
            <person name="Abt D.N."/>
            <person name="Adryan B."/>
            <person name="Aguade M."/>
            <person name="Akashi H."/>
            <person name="Anderson W.W."/>
            <person name="Aquadro C.F."/>
            <person name="Ardell D.H."/>
            <person name="Arguello R."/>
            <person name="Artieri C.G."/>
            <person name="Barbash D.A."/>
            <person name="Barker D."/>
            <person name="Barsanti P."/>
            <person name="Batterham P."/>
            <person name="Batzoglou S."/>
            <person name="Begun D."/>
            <person name="Bhutkar A."/>
            <person name="Blanco E."/>
            <person name="Bosak S.A."/>
            <person name="Bradley R.K."/>
            <person name="Brand A.D."/>
            <person name="Brent M.R."/>
            <person name="Brooks A.N."/>
            <person name="Brown R.H."/>
            <person name="Butlin R.K."/>
            <person name="Caggese C."/>
            <person name="Calvi B.R."/>
            <person name="Bernardo de Carvalho A."/>
            <person name="Caspi A."/>
            <person name="Castrezana S."/>
            <person name="Celniker S.E."/>
            <person name="Chang J.L."/>
            <person name="Chapple C."/>
            <person name="Chatterji S."/>
            <person name="Chinwalla A."/>
            <person name="Civetta A."/>
            <person name="Clifton S.W."/>
            <person name="Comeron J.M."/>
            <person name="Costello J.C."/>
            <person name="Coyne J.A."/>
            <person name="Daub J."/>
            <person name="David R.G."/>
            <person name="Delcher A.L."/>
            <person name="Delehaunty K."/>
            <person name="Do C.B."/>
            <person name="Ebling H."/>
            <person name="Edwards K."/>
            <person name="Eickbush T."/>
            <person name="Evans J.D."/>
            <person name="Filipski A."/>
            <person name="Findeiss S."/>
            <person name="Freyhult E."/>
            <person name="Fulton L."/>
            <person name="Fulton R."/>
            <person name="Garcia A.C."/>
            <person name="Gardiner A."/>
            <person name="Garfield D.A."/>
            <person name="Garvin B.E."/>
            <person name="Gibson G."/>
            <person name="Gilbert D."/>
            <person name="Gnerre S."/>
            <person name="Godfrey J."/>
            <person name="Good R."/>
            <person name="Gotea V."/>
            <person name="Gravely B."/>
            <person name="Greenberg A.J."/>
            <person name="Griffiths-Jones S."/>
            <person name="Gross S."/>
            <person name="Guigo R."/>
            <person name="Gustafson E.A."/>
            <person name="Haerty W."/>
            <person name="Hahn M.W."/>
            <person name="Halligan D.L."/>
            <person name="Halpern A.L."/>
            <person name="Halter G.M."/>
            <person name="Han M.V."/>
            <person name="Heger A."/>
            <person name="Hillier L."/>
            <person name="Hinrichs A.S."/>
            <person name="Holmes I."/>
            <person name="Hoskins R.A."/>
            <person name="Hubisz M.J."/>
            <person name="Hultmark D."/>
            <person name="Huntley M.A."/>
            <person name="Jaffe D.B."/>
            <person name="Jagadeeshan S."/>
            <person name="Jeck W.R."/>
            <person name="Johnson J."/>
            <person name="Jones C.D."/>
            <person name="Jordan W.C."/>
            <person name="Karpen G.H."/>
            <person name="Kataoka E."/>
            <person name="Keightley P.D."/>
            <person name="Kheradpour P."/>
            <person name="Kirkness E.F."/>
            <person name="Koerich L.B."/>
            <person name="Kristiansen K."/>
            <person name="Kudrna D."/>
            <person name="Kulathinal R.J."/>
            <person name="Kumar S."/>
            <person name="Kwok R."/>
            <person name="Lander E."/>
            <person name="Langley C.H."/>
            <person name="Lapoint R."/>
            <person name="Lazzaro B.P."/>
            <person name="Lee S.J."/>
            <person name="Levesque L."/>
            <person name="Li R."/>
            <person name="Lin C.F."/>
            <person name="Lin M.F."/>
            <person name="Lindblad-Toh K."/>
            <person name="Llopart A."/>
            <person name="Long M."/>
            <person name="Low L."/>
            <person name="Lozovsky E."/>
            <person name="Lu J."/>
            <person name="Luo M."/>
            <person name="Machado C.A."/>
            <person name="Makalowski W."/>
            <person name="Marzo M."/>
            <person name="Matsuda M."/>
            <person name="Matzkin L."/>
            <person name="McAllister B."/>
            <person name="McBride C.S."/>
            <person name="McKernan B."/>
            <person name="McKernan K."/>
            <person name="Mendez-Lago M."/>
            <person name="Minx P."/>
            <person name="Mollenhauer M.U."/>
            <person name="Montooth K."/>
            <person name="Mount S.M."/>
            <person name="Mu X."/>
            <person name="Myers E."/>
            <person name="Negre B."/>
            <person name="Newfeld S."/>
            <person name="Nielsen R."/>
            <person name="Noor M.A."/>
            <person name="O'Grady P."/>
            <person name="Pachter L."/>
            <person name="Papaceit M."/>
            <person name="Parisi M.J."/>
            <person name="Parisi M."/>
            <person name="Parts L."/>
            <person name="Pedersen J.S."/>
            <person name="Pesole G."/>
            <person name="Phillippy A.M."/>
            <person name="Ponting C.P."/>
            <person name="Pop M."/>
            <person name="Porcelli D."/>
            <person name="Powell J.R."/>
            <person name="Prohaska S."/>
            <person name="Pruitt K."/>
            <person name="Puig M."/>
            <person name="Quesneville H."/>
            <person name="Ram K.R."/>
            <person name="Rand D."/>
            <person name="Rasmussen M.D."/>
            <person name="Reed L.K."/>
            <person name="Reenan R."/>
            <person name="Reily A."/>
            <person name="Remington K.A."/>
            <person name="Rieger T.T."/>
            <person name="Ritchie M.G."/>
            <person name="Robin C."/>
            <person name="Rogers Y.H."/>
            <person name="Rohde C."/>
            <person name="Rozas J."/>
            <person name="Rubenfield M.J."/>
            <person name="Ruiz A."/>
            <person name="Russo S."/>
            <person name="Salzberg S.L."/>
            <person name="Sanchez-Gracia A."/>
            <person name="Saranga D.J."/>
            <person name="Sato H."/>
            <person name="Schaeffer S.W."/>
            <person name="Schatz M.C."/>
            <person name="Schlenke T."/>
            <person name="Schwartz R."/>
            <person name="Segarra C."/>
            <person name="Singh R.S."/>
            <person name="Sirot L."/>
            <person name="Sirota M."/>
            <person name="Sisneros N.B."/>
            <person name="Smith C.D."/>
            <person name="Smith T.F."/>
            <person name="Spieth J."/>
            <person name="Stage D.E."/>
            <person name="Stark A."/>
            <person name="Stephan W."/>
            <person name="Strausberg R.L."/>
            <person name="Strempel S."/>
            <person name="Sturgill D."/>
            <person name="Sutton G."/>
            <person name="Sutton G.G."/>
            <person name="Tao W."/>
            <person name="Teichmann S."/>
            <person name="Tobari Y.N."/>
            <person name="Tomimura Y."/>
            <person name="Tsolas J.M."/>
            <person name="Valente V.L."/>
            <person name="Venter E."/>
            <person name="Venter J.C."/>
            <person name="Vicario S."/>
            <person name="Vieira F.G."/>
            <person name="Vilella A.J."/>
            <person name="Villasante A."/>
            <person name="Walenz B."/>
            <person name="Wang J."/>
            <person name="Wasserman M."/>
            <person name="Watts T."/>
            <person name="Wilson D."/>
            <person name="Wilson R.K."/>
            <person name="Wing R.A."/>
            <person name="Wolfner M.F."/>
            <person name="Wong A."/>
            <person name="Wong G.K."/>
            <person name="Wu C.I."/>
            <person name="Wu G."/>
            <person name="Yamamoto D."/>
            <person name="Yang H.P."/>
            <person name="Yang S.P."/>
            <person name="Yorke J.A."/>
            <person name="Yoshida K."/>
            <person name="Zdobnov E."/>
            <person name="Zhang P."/>
            <person name="Zhang Y."/>
            <person name="Zimin A.V."/>
            <person name="Baldwin J."/>
            <person name="Abdouelleil A."/>
            <person name="Abdulkadir J."/>
            <person name="Abebe A."/>
            <person name="Abera B."/>
            <person name="Abreu J."/>
            <person name="Acer S.C."/>
            <person name="Aftuck L."/>
            <person name="Alexander A."/>
            <person name="An P."/>
            <person name="Anderson E."/>
            <person name="Anderson S."/>
            <person name="Arachi H."/>
            <person name="Azer M."/>
            <person name="Bachantsang P."/>
            <person name="Barry A."/>
            <person name="Bayul T."/>
            <person name="Berlin A."/>
            <person name="Bessette D."/>
            <person name="Bloom T."/>
            <person name="Blye J."/>
            <person name="Boguslavskiy L."/>
            <person name="Bonnet C."/>
            <person name="Boukhgalter B."/>
            <person name="Bourzgui I."/>
            <person name="Brown A."/>
            <person name="Cahill P."/>
            <person name="Channer S."/>
            <person name="Cheshatsang Y."/>
            <person name="Chuda L."/>
            <person name="Citroen M."/>
            <person name="Collymore A."/>
            <person name="Cooke P."/>
            <person name="Costello M."/>
            <person name="D'Aco K."/>
            <person name="Daza R."/>
            <person name="De Haan G."/>
            <person name="DeGray S."/>
            <person name="DeMaso C."/>
            <person name="Dhargay N."/>
            <person name="Dooley K."/>
            <person name="Dooley E."/>
            <person name="Doricent M."/>
            <person name="Dorje P."/>
            <person name="Dorjee K."/>
            <person name="Dupes A."/>
            <person name="Elong R."/>
            <person name="Falk J."/>
            <person name="Farina A."/>
            <person name="Faro S."/>
            <person name="Ferguson D."/>
            <person name="Fisher S."/>
            <person name="Foley C.D."/>
            <person name="Franke A."/>
            <person name="Friedrich D."/>
            <person name="Gadbois L."/>
            <person name="Gearin G."/>
            <person name="Gearin C.R."/>
            <person name="Giannoukos G."/>
            <person name="Goode T."/>
            <person name="Graham J."/>
            <person name="Grandbois E."/>
            <person name="Grewal S."/>
            <person name="Gyaltsen K."/>
            <person name="Hafez N."/>
            <person name="Hagos B."/>
            <person name="Hall J."/>
            <person name="Henson C."/>
            <person name="Hollinger A."/>
            <person name="Honan T."/>
            <person name="Huard M.D."/>
            <person name="Hughes L."/>
            <person name="Hurhula B."/>
            <person name="Husby M.E."/>
            <person name="Kamat A."/>
            <person name="Kanga B."/>
            <person name="Kashin S."/>
            <person name="Khazanovich D."/>
            <person name="Kisner P."/>
            <person name="Lance K."/>
            <person name="Lara M."/>
            <person name="Lee W."/>
            <person name="Lennon N."/>
            <person name="Letendre F."/>
            <person name="LeVine R."/>
            <person name="Lipovsky A."/>
            <person name="Liu X."/>
            <person name="Liu J."/>
            <person name="Liu S."/>
            <person name="Lokyitsang T."/>
            <person name="Lokyitsang Y."/>
            <person name="Lubonja R."/>
            <person name="Lui A."/>
            <person name="MacDonald P."/>
            <person name="Magnisalis V."/>
            <person name="Maru K."/>
            <person name="Matthews C."/>
            <person name="McCusker W."/>
            <person name="McDonough S."/>
            <person name="Mehta T."/>
            <person name="Meldrim J."/>
            <person name="Meneus L."/>
            <person name="Mihai O."/>
            <person name="Mihalev A."/>
            <person name="Mihova T."/>
            <person name="Mittelman R."/>
            <person name="Mlenga V."/>
            <person name="Montmayeur A."/>
            <person name="Mulrain L."/>
            <person name="Navidi A."/>
            <person name="Naylor J."/>
            <person name="Negash T."/>
            <person name="Nguyen T."/>
            <person name="Nguyen N."/>
            <person name="Nicol R."/>
            <person name="Norbu C."/>
            <person name="Norbu N."/>
            <person name="Novod N."/>
            <person name="O'Neill B."/>
            <person name="Osman S."/>
            <person name="Markiewicz E."/>
            <person name="Oyono O.L."/>
            <person name="Patti C."/>
            <person name="Phunkhang P."/>
            <person name="Pierre F."/>
            <person name="Priest M."/>
            <person name="Raghuraman S."/>
            <person name="Rege F."/>
            <person name="Reyes R."/>
            <person name="Rise C."/>
            <person name="Rogov P."/>
            <person name="Ross K."/>
            <person name="Ryan E."/>
            <person name="Settipalli S."/>
            <person name="Shea T."/>
            <person name="Sherpa N."/>
            <person name="Shi L."/>
            <person name="Shih D."/>
            <person name="Sparrow T."/>
            <person name="Spaulding J."/>
            <person name="Stalker J."/>
            <person name="Stange-Thomann N."/>
            <person name="Stavropoulos S."/>
            <person name="Stone C."/>
            <person name="Strader C."/>
            <person name="Tesfaye S."/>
            <person name="Thomson T."/>
            <person name="Thoulutsang Y."/>
            <person name="Thoulutsang D."/>
            <person name="Topham K."/>
            <person name="Topping I."/>
            <person name="Tsamla T."/>
            <person name="Vassiliev H."/>
            <person name="Vo A."/>
            <person name="Wangchuk T."/>
            <person name="Wangdi T."/>
            <person name="Weiand M."/>
            <person name="Wilkinson J."/>
            <person name="Wilson A."/>
            <person name="Yadav S."/>
            <person name="Young G."/>
            <person name="Yu Q."/>
            <person name="Zembek L."/>
            <person name="Zhong D."/>
            <person name="Zimmer A."/>
            <person name="Zwirko Z."/>
            <person name="Jaffe D.B."/>
            <person name="Alvarez P."/>
            <person name="Brockman W."/>
            <person name="Butler J."/>
            <person name="Chin C."/>
            <person name="Gnerre S."/>
            <person name="Grabherr M."/>
            <person name="Kleber M."/>
            <person name="Mauceli E."/>
            <person name="MacCallum I."/>
        </authorList>
    </citation>
    <scope>NUCLEOTIDE SEQUENCE [LARGE SCALE GENOMIC DNA]</scope>
    <source>
        <strain evidence="4">Tucson 15010-1051.87</strain>
    </source>
</reference>
<feature type="domain" description="DUF7775" evidence="2">
    <location>
        <begin position="2"/>
        <end position="152"/>
    </location>
</feature>
<evidence type="ECO:0000313" key="4">
    <source>
        <dbReference type="Proteomes" id="UP000008792"/>
    </source>
</evidence>
<dbReference type="HOGENOM" id="CLU_2186703_0_0_1"/>
<dbReference type="Pfam" id="PF24985">
    <property type="entry name" value="DUF7775"/>
    <property type="match status" value="1"/>
</dbReference>
<organism evidence="3 4">
    <name type="scientific">Drosophila virilis</name>
    <name type="common">Fruit fly</name>
    <dbReference type="NCBI Taxonomy" id="7244"/>
    <lineage>
        <taxon>Eukaryota</taxon>
        <taxon>Metazoa</taxon>
        <taxon>Ecdysozoa</taxon>
        <taxon>Arthropoda</taxon>
        <taxon>Hexapoda</taxon>
        <taxon>Insecta</taxon>
        <taxon>Pterygota</taxon>
        <taxon>Neoptera</taxon>
        <taxon>Endopterygota</taxon>
        <taxon>Diptera</taxon>
        <taxon>Brachycera</taxon>
        <taxon>Muscomorpha</taxon>
        <taxon>Ephydroidea</taxon>
        <taxon>Drosophilidae</taxon>
        <taxon>Drosophila</taxon>
    </lineage>
</organism>
<dbReference type="Proteomes" id="UP000008792">
    <property type="component" value="Unassembled WGS sequence"/>
</dbReference>
<feature type="transmembrane region" description="Helical" evidence="1">
    <location>
        <begin position="7"/>
        <end position="28"/>
    </location>
</feature>
<dbReference type="KEGG" id="dvi:6629396"/>
<feature type="transmembrane region" description="Helical" evidence="1">
    <location>
        <begin position="76"/>
        <end position="94"/>
    </location>
</feature>
<dbReference type="InParanoid" id="B4LZ89"/>
<feature type="transmembrane region" description="Helical" evidence="1">
    <location>
        <begin position="127"/>
        <end position="150"/>
    </location>
</feature>
<evidence type="ECO:0000259" key="2">
    <source>
        <dbReference type="Pfam" id="PF24985"/>
    </source>
</evidence>
<dbReference type="eggNOG" id="ENOG502T9GM">
    <property type="taxonomic scope" value="Eukaryota"/>
</dbReference>
<keyword evidence="4" id="KW-1185">Reference proteome</keyword>
<gene>
    <name evidence="3" type="primary">Dvir\GJ23275</name>
    <name evidence="3" type="ORF">Dvir_GJ23275</name>
</gene>